<feature type="transmembrane region" description="Helical" evidence="6">
    <location>
        <begin position="188"/>
        <end position="207"/>
    </location>
</feature>
<keyword evidence="9" id="KW-1185">Reference proteome</keyword>
<gene>
    <name evidence="8" type="ORF">K490DRAFT_14541</name>
</gene>
<keyword evidence="3 6" id="KW-1133">Transmembrane helix</keyword>
<feature type="transmembrane region" description="Helical" evidence="6">
    <location>
        <begin position="214"/>
        <end position="237"/>
    </location>
</feature>
<feature type="transmembrane region" description="Helical" evidence="6">
    <location>
        <begin position="42"/>
        <end position="67"/>
    </location>
</feature>
<feature type="transmembrane region" description="Helical" evidence="6">
    <location>
        <begin position="6"/>
        <end position="30"/>
    </location>
</feature>
<keyword evidence="4 6" id="KW-0472">Membrane</keyword>
<comment type="subcellular location">
    <subcellularLocation>
        <location evidence="1">Membrane</location>
        <topology evidence="1">Multi-pass membrane protein</topology>
    </subcellularLocation>
</comment>
<dbReference type="Proteomes" id="UP000799776">
    <property type="component" value="Unassembled WGS sequence"/>
</dbReference>
<keyword evidence="2 6" id="KW-0812">Transmembrane</keyword>
<dbReference type="Pfam" id="PF20684">
    <property type="entry name" value="Fung_rhodopsin"/>
    <property type="match status" value="1"/>
</dbReference>
<evidence type="ECO:0000256" key="3">
    <source>
        <dbReference type="ARBA" id="ARBA00022989"/>
    </source>
</evidence>
<dbReference type="InterPro" id="IPR049326">
    <property type="entry name" value="Rhodopsin_dom_fungi"/>
</dbReference>
<feature type="domain" description="Rhodopsin" evidence="7">
    <location>
        <begin position="26"/>
        <end position="281"/>
    </location>
</feature>
<dbReference type="InterPro" id="IPR052337">
    <property type="entry name" value="SAT4-like"/>
</dbReference>
<evidence type="ECO:0000259" key="7">
    <source>
        <dbReference type="Pfam" id="PF20684"/>
    </source>
</evidence>
<sequence length="299" mass="33084">PLVNKKATVLALTITFQLVAWLAVLLRLFARFRLSRSAGWDDFFVVFACVRILSNILSLVVICSRVTDYGLGKHLLTLGKSDWTAYLYFFWSATASYVMSTTLIKISILVQYLRLFKSHLTLFRVCIGLLVVVTVWGTVFFFCLIFSCVPVDKFWNLSEPGHCFGFGVGTTDSTQFYHTFTAHSASNMVLDIIVLTLPAFALSSINLEGKRKFAIVGLMTLGAIVVTISIIRMASIVATQAGQYPTKDPTWLSPPAIILSCIETDIAILCASIPIFWPVLSVLSLGSIFVTNEVIVRAE</sequence>
<feature type="non-terminal residue" evidence="8">
    <location>
        <position position="299"/>
    </location>
</feature>
<evidence type="ECO:0000256" key="2">
    <source>
        <dbReference type="ARBA" id="ARBA00022692"/>
    </source>
</evidence>
<evidence type="ECO:0000256" key="4">
    <source>
        <dbReference type="ARBA" id="ARBA00023136"/>
    </source>
</evidence>
<evidence type="ECO:0000313" key="9">
    <source>
        <dbReference type="Proteomes" id="UP000799776"/>
    </source>
</evidence>
<name>A0A9P4LZQ0_9PEZI</name>
<dbReference type="GO" id="GO:0016020">
    <property type="term" value="C:membrane"/>
    <property type="evidence" value="ECO:0007669"/>
    <property type="project" value="UniProtKB-SubCell"/>
</dbReference>
<evidence type="ECO:0000256" key="5">
    <source>
        <dbReference type="ARBA" id="ARBA00038359"/>
    </source>
</evidence>
<evidence type="ECO:0000313" key="8">
    <source>
        <dbReference type="EMBL" id="KAF2091648.1"/>
    </source>
</evidence>
<feature type="transmembrane region" description="Helical" evidence="6">
    <location>
        <begin position="122"/>
        <end position="147"/>
    </location>
</feature>
<accession>A0A9P4LZQ0</accession>
<dbReference type="PANTHER" id="PTHR33048">
    <property type="entry name" value="PTH11-LIKE INTEGRAL MEMBRANE PROTEIN (AFU_ORTHOLOGUE AFUA_5G11245)"/>
    <property type="match status" value="1"/>
</dbReference>
<organism evidence="8 9">
    <name type="scientific">Saccharata proteae CBS 121410</name>
    <dbReference type="NCBI Taxonomy" id="1314787"/>
    <lineage>
        <taxon>Eukaryota</taxon>
        <taxon>Fungi</taxon>
        <taxon>Dikarya</taxon>
        <taxon>Ascomycota</taxon>
        <taxon>Pezizomycotina</taxon>
        <taxon>Dothideomycetes</taxon>
        <taxon>Dothideomycetes incertae sedis</taxon>
        <taxon>Botryosphaeriales</taxon>
        <taxon>Saccharataceae</taxon>
        <taxon>Saccharata</taxon>
    </lineage>
</organism>
<evidence type="ECO:0000256" key="1">
    <source>
        <dbReference type="ARBA" id="ARBA00004141"/>
    </source>
</evidence>
<dbReference type="OrthoDB" id="61113at2759"/>
<evidence type="ECO:0000256" key="6">
    <source>
        <dbReference type="SAM" id="Phobius"/>
    </source>
</evidence>
<dbReference type="EMBL" id="ML978711">
    <property type="protein sequence ID" value="KAF2091648.1"/>
    <property type="molecule type" value="Genomic_DNA"/>
</dbReference>
<proteinExistence type="inferred from homology"/>
<reference evidence="8" key="1">
    <citation type="journal article" date="2020" name="Stud. Mycol.">
        <title>101 Dothideomycetes genomes: a test case for predicting lifestyles and emergence of pathogens.</title>
        <authorList>
            <person name="Haridas S."/>
            <person name="Albert R."/>
            <person name="Binder M."/>
            <person name="Bloem J."/>
            <person name="Labutti K."/>
            <person name="Salamov A."/>
            <person name="Andreopoulos B."/>
            <person name="Baker S."/>
            <person name="Barry K."/>
            <person name="Bills G."/>
            <person name="Bluhm B."/>
            <person name="Cannon C."/>
            <person name="Castanera R."/>
            <person name="Culley D."/>
            <person name="Daum C."/>
            <person name="Ezra D."/>
            <person name="Gonzalez J."/>
            <person name="Henrissat B."/>
            <person name="Kuo A."/>
            <person name="Liang C."/>
            <person name="Lipzen A."/>
            <person name="Lutzoni F."/>
            <person name="Magnuson J."/>
            <person name="Mondo S."/>
            <person name="Nolan M."/>
            <person name="Ohm R."/>
            <person name="Pangilinan J."/>
            <person name="Park H.-J."/>
            <person name="Ramirez L."/>
            <person name="Alfaro M."/>
            <person name="Sun H."/>
            <person name="Tritt A."/>
            <person name="Yoshinaga Y."/>
            <person name="Zwiers L.-H."/>
            <person name="Turgeon B."/>
            <person name="Goodwin S."/>
            <person name="Spatafora J."/>
            <person name="Crous P."/>
            <person name="Grigoriev I."/>
        </authorList>
    </citation>
    <scope>NUCLEOTIDE SEQUENCE</scope>
    <source>
        <strain evidence="8">CBS 121410</strain>
    </source>
</reference>
<dbReference type="AlphaFoldDB" id="A0A9P4LZQ0"/>
<comment type="similarity">
    <text evidence="5">Belongs to the SAT4 family.</text>
</comment>
<feature type="non-terminal residue" evidence="8">
    <location>
        <position position="1"/>
    </location>
</feature>
<feature type="transmembrane region" description="Helical" evidence="6">
    <location>
        <begin position="87"/>
        <end position="110"/>
    </location>
</feature>
<comment type="caution">
    <text evidence="8">The sequence shown here is derived from an EMBL/GenBank/DDBJ whole genome shotgun (WGS) entry which is preliminary data.</text>
</comment>
<dbReference type="PANTHER" id="PTHR33048:SF47">
    <property type="entry name" value="INTEGRAL MEMBRANE PROTEIN-RELATED"/>
    <property type="match status" value="1"/>
</dbReference>
<protein>
    <recommendedName>
        <fullName evidence="7">Rhodopsin domain-containing protein</fullName>
    </recommendedName>
</protein>